<organism evidence="1 2">
    <name type="scientific">Characodon lateralis</name>
    <dbReference type="NCBI Taxonomy" id="208331"/>
    <lineage>
        <taxon>Eukaryota</taxon>
        <taxon>Metazoa</taxon>
        <taxon>Chordata</taxon>
        <taxon>Craniata</taxon>
        <taxon>Vertebrata</taxon>
        <taxon>Euteleostomi</taxon>
        <taxon>Actinopterygii</taxon>
        <taxon>Neopterygii</taxon>
        <taxon>Teleostei</taxon>
        <taxon>Neoteleostei</taxon>
        <taxon>Acanthomorphata</taxon>
        <taxon>Ovalentaria</taxon>
        <taxon>Atherinomorphae</taxon>
        <taxon>Cyprinodontiformes</taxon>
        <taxon>Goodeidae</taxon>
        <taxon>Characodon</taxon>
    </lineage>
</organism>
<accession>A0ABU7ELE7</accession>
<dbReference type="EMBL" id="JAHUTJ010058330">
    <property type="protein sequence ID" value="MED6287128.1"/>
    <property type="molecule type" value="Genomic_DNA"/>
</dbReference>
<evidence type="ECO:0000313" key="1">
    <source>
        <dbReference type="EMBL" id="MED6287128.1"/>
    </source>
</evidence>
<evidence type="ECO:0000313" key="2">
    <source>
        <dbReference type="Proteomes" id="UP001352852"/>
    </source>
</evidence>
<protein>
    <submittedName>
        <fullName evidence="1">Uncharacterized protein</fullName>
    </submittedName>
</protein>
<name>A0ABU7ELE7_9TELE</name>
<comment type="caution">
    <text evidence="1">The sequence shown here is derived from an EMBL/GenBank/DDBJ whole genome shotgun (WGS) entry which is preliminary data.</text>
</comment>
<gene>
    <name evidence="1" type="ORF">CHARACLAT_013283</name>
</gene>
<reference evidence="1 2" key="1">
    <citation type="submission" date="2021-06" db="EMBL/GenBank/DDBJ databases">
        <authorList>
            <person name="Palmer J.M."/>
        </authorList>
    </citation>
    <scope>NUCLEOTIDE SEQUENCE [LARGE SCALE GENOMIC DNA]</scope>
    <source>
        <strain evidence="1 2">CL_MEX2019</strain>
        <tissue evidence="1">Muscle</tissue>
    </source>
</reference>
<keyword evidence="2" id="KW-1185">Reference proteome</keyword>
<dbReference type="Proteomes" id="UP001352852">
    <property type="component" value="Unassembled WGS sequence"/>
</dbReference>
<sequence length="105" mass="12101">MRCVNNAVPYFWSNSSMQENNRTASTNKRPQHSLFIPWFGYKRCRPTFPPSVIIFSLNVLIMHLLTLSNRVHISADAAFGKDRPLLCSRRKSVILLVTGWLKHNS</sequence>
<proteinExistence type="predicted"/>